<evidence type="ECO:0000313" key="8">
    <source>
        <dbReference type="Proteomes" id="UP000444960"/>
    </source>
</evidence>
<dbReference type="SUPFAM" id="SSF55718">
    <property type="entry name" value="SCP-like"/>
    <property type="match status" value="1"/>
</dbReference>
<dbReference type="PANTHER" id="PTHR37817:SF1">
    <property type="entry name" value="N-ACETYLTRANSFERASE EIS"/>
    <property type="match status" value="1"/>
</dbReference>
<dbReference type="InterPro" id="IPR016181">
    <property type="entry name" value="Acyl_CoA_acyltransferase"/>
</dbReference>
<proteinExistence type="inferred from homology"/>
<evidence type="ECO:0000256" key="5">
    <source>
        <dbReference type="HAMAP-Rule" id="MF_01812"/>
    </source>
</evidence>
<dbReference type="Gene3D" id="3.40.630.30">
    <property type="match status" value="2"/>
</dbReference>
<evidence type="ECO:0000256" key="1">
    <source>
        <dbReference type="ARBA" id="ARBA00009213"/>
    </source>
</evidence>
<feature type="active site" description="Proton donor" evidence="5">
    <location>
        <position position="125"/>
    </location>
</feature>
<feature type="active site" description="Proton acceptor; via carboxylate" evidence="5">
    <location>
        <position position="398"/>
    </location>
</feature>
<dbReference type="RefSeq" id="WP_371865015.1">
    <property type="nucleotide sequence ID" value="NZ_BJOV01000003.1"/>
</dbReference>
<dbReference type="HAMAP" id="MF_01812">
    <property type="entry name" value="Eis"/>
    <property type="match status" value="1"/>
</dbReference>
<dbReference type="Pfam" id="PF13527">
    <property type="entry name" value="Acetyltransf_9"/>
    <property type="match status" value="1"/>
</dbReference>
<comment type="similarity">
    <text evidence="1 5">Belongs to the acetyltransferase Eis family.</text>
</comment>
<dbReference type="InterPro" id="IPR022902">
    <property type="entry name" value="NAcTrfase_Eis"/>
</dbReference>
<feature type="binding site" evidence="5">
    <location>
        <begin position="84"/>
        <end position="86"/>
    </location>
    <ligand>
        <name>acetyl-CoA</name>
        <dbReference type="ChEBI" id="CHEBI:57288"/>
    </ligand>
</feature>
<dbReference type="Pfam" id="PF17668">
    <property type="entry name" value="Acetyltransf_17"/>
    <property type="match status" value="1"/>
</dbReference>
<dbReference type="GO" id="GO:0034069">
    <property type="term" value="F:aminoglycoside N-acetyltransferase activity"/>
    <property type="evidence" value="ECO:0007669"/>
    <property type="project" value="TreeGrafter"/>
</dbReference>
<dbReference type="InterPro" id="IPR051554">
    <property type="entry name" value="Acetyltransferase_Eis"/>
</dbReference>
<keyword evidence="2" id="KW-1036">Host cytoplasmic vesicle</keyword>
<dbReference type="PANTHER" id="PTHR37817">
    <property type="entry name" value="N-ACETYLTRANSFERASE EIS"/>
    <property type="match status" value="1"/>
</dbReference>
<dbReference type="Proteomes" id="UP000444960">
    <property type="component" value="Unassembled WGS sequence"/>
</dbReference>
<evidence type="ECO:0000256" key="4">
    <source>
        <dbReference type="ARBA" id="ARBA00023315"/>
    </source>
</evidence>
<accession>A0A7I9V7N4</accession>
<organism evidence="7 8">
    <name type="scientific">Gordonia spumicola</name>
    <dbReference type="NCBI Taxonomy" id="589161"/>
    <lineage>
        <taxon>Bacteria</taxon>
        <taxon>Bacillati</taxon>
        <taxon>Actinomycetota</taxon>
        <taxon>Actinomycetes</taxon>
        <taxon>Mycobacteriales</taxon>
        <taxon>Gordoniaceae</taxon>
        <taxon>Gordonia</taxon>
    </lineage>
</organism>
<dbReference type="Pfam" id="PF13530">
    <property type="entry name" value="SCP2_2"/>
    <property type="match status" value="1"/>
</dbReference>
<dbReference type="GO" id="GO:0030649">
    <property type="term" value="P:aminoglycoside antibiotic catabolic process"/>
    <property type="evidence" value="ECO:0007669"/>
    <property type="project" value="TreeGrafter"/>
</dbReference>
<feature type="binding site" evidence="5">
    <location>
        <begin position="120"/>
        <end position="121"/>
    </location>
    <ligand>
        <name>acetyl-CoA</name>
        <dbReference type="ChEBI" id="CHEBI:57288"/>
    </ligand>
</feature>
<dbReference type="InterPro" id="IPR025559">
    <property type="entry name" value="Eis_dom"/>
</dbReference>
<dbReference type="SUPFAM" id="SSF55729">
    <property type="entry name" value="Acyl-CoA N-acyltransferases (Nat)"/>
    <property type="match status" value="1"/>
</dbReference>
<dbReference type="InterPro" id="IPR036527">
    <property type="entry name" value="SCP2_sterol-bd_dom_sf"/>
</dbReference>
<dbReference type="InterPro" id="IPR000182">
    <property type="entry name" value="GNAT_dom"/>
</dbReference>
<dbReference type="AlphaFoldDB" id="A0A7I9V7N4"/>
<evidence type="ECO:0000313" key="7">
    <source>
        <dbReference type="EMBL" id="GEE01090.1"/>
    </source>
</evidence>
<feature type="binding site" evidence="5">
    <location>
        <begin position="92"/>
        <end position="97"/>
    </location>
    <ligand>
        <name>acetyl-CoA</name>
        <dbReference type="ChEBI" id="CHEBI:57288"/>
    </ligand>
</feature>
<dbReference type="Gene3D" id="3.30.1050.10">
    <property type="entry name" value="SCP2 sterol-binding domain"/>
    <property type="match status" value="1"/>
</dbReference>
<keyword evidence="8" id="KW-1185">Reference proteome</keyword>
<dbReference type="InterPro" id="IPR041380">
    <property type="entry name" value="Acetyltransf_17"/>
</dbReference>
<keyword evidence="4 5" id="KW-0012">Acyltransferase</keyword>
<keyword evidence="3 5" id="KW-0808">Transferase</keyword>
<gene>
    <name evidence="7" type="primary">eis</name>
    <name evidence="7" type="ORF">nbrc107696_15360</name>
</gene>
<evidence type="ECO:0000259" key="6">
    <source>
        <dbReference type="PROSITE" id="PS51186"/>
    </source>
</evidence>
<dbReference type="EMBL" id="BJOV01000003">
    <property type="protein sequence ID" value="GEE01090.1"/>
    <property type="molecule type" value="Genomic_DNA"/>
</dbReference>
<evidence type="ECO:0000256" key="3">
    <source>
        <dbReference type="ARBA" id="ARBA00022679"/>
    </source>
</evidence>
<evidence type="ECO:0000256" key="2">
    <source>
        <dbReference type="ARBA" id="ARBA00022488"/>
    </source>
</evidence>
<protein>
    <submittedName>
        <fullName evidence="7">UPF0256 protein</fullName>
    </submittedName>
</protein>
<dbReference type="NCBIfam" id="NF002367">
    <property type="entry name" value="PRK01346.1-4"/>
    <property type="match status" value="1"/>
</dbReference>
<feature type="domain" description="N-acetyltransferase" evidence="6">
    <location>
        <begin position="4"/>
        <end position="155"/>
    </location>
</feature>
<comment type="subunit">
    <text evidence="5">Homohexamer; trimer of dimers.</text>
</comment>
<reference evidence="8" key="1">
    <citation type="submission" date="2019-06" db="EMBL/GenBank/DDBJ databases">
        <title>Gordonia isolated from sludge of a wastewater treatment plant.</title>
        <authorList>
            <person name="Tamura T."/>
            <person name="Aoyama K."/>
            <person name="Kang Y."/>
            <person name="Saito S."/>
            <person name="Akiyama N."/>
            <person name="Yazawa K."/>
            <person name="Gonoi T."/>
            <person name="Mikami Y."/>
        </authorList>
    </citation>
    <scope>NUCLEOTIDE SEQUENCE [LARGE SCALE GENOMIC DNA]</scope>
    <source>
        <strain evidence="8">NBRC 107696</strain>
    </source>
</reference>
<comment type="caution">
    <text evidence="7">The sequence shown here is derived from an EMBL/GenBank/DDBJ whole genome shotgun (WGS) entry which is preliminary data.</text>
</comment>
<dbReference type="PROSITE" id="PS51186">
    <property type="entry name" value="GNAT"/>
    <property type="match status" value="1"/>
</dbReference>
<sequence>MTSLTMSPATDADWPEIFRMDARAFALPAPLPDEEQIEFRAKFPDDATYVVRDADRIVAFSMYFVLPMTVPGGREVATAGLSWVSVAATHRRRGLLRRMLDTQFADWRAAGHSLAILTASEATIYERFGFGPAVFAHSVHIDPSTAAFRTPAPDDSRVRYATADEVSTRLPDIHARWAATRPGAIGRPDAWWPSIVADRGFRRNSQTSGLHYLLHDDGYASYRIDAREHTATVDDFVAVTDQAHDDLWRVLTALDLITSVHVDLPVDDSLPHALTDVRAVAVKGLSDVLWVSILDVADALASRVYGADGVIVLEVGDAYSDRAGRYGLRVSDGDAAITRTDAPADVTLDIAVLSSLYLGGVAARDLATAGRITGDAEAVRLLDAMFRASRAPFSGTYF</sequence>
<name>A0A7I9V7N4_9ACTN</name>